<dbReference type="Pfam" id="PF01475">
    <property type="entry name" value="FUR"/>
    <property type="match status" value="1"/>
</dbReference>
<dbReference type="PANTHER" id="PTHR33202">
    <property type="entry name" value="ZINC UPTAKE REGULATION PROTEIN"/>
    <property type="match status" value="1"/>
</dbReference>
<dbReference type="KEGG" id="hhw:NCTC503_02133"/>
<keyword evidence="9" id="KW-1185">Reference proteome</keyword>
<keyword evidence="4" id="KW-0805">Transcription regulation</keyword>
<dbReference type="CDD" id="cd07153">
    <property type="entry name" value="Fur_like"/>
    <property type="match status" value="1"/>
</dbReference>
<dbReference type="Proteomes" id="UP000308489">
    <property type="component" value="Chromosome 1"/>
</dbReference>
<feature type="binding site" evidence="7">
    <location>
        <position position="130"/>
    </location>
    <ligand>
        <name>Zn(2+)</name>
        <dbReference type="ChEBI" id="CHEBI:29105"/>
    </ligand>
</feature>
<gene>
    <name evidence="8" type="primary">fur_2</name>
    <name evidence="8" type="ORF">NCTC503_02133</name>
</gene>
<dbReference type="SUPFAM" id="SSF46785">
    <property type="entry name" value="Winged helix' DNA-binding domain"/>
    <property type="match status" value="1"/>
</dbReference>
<evidence type="ECO:0000256" key="7">
    <source>
        <dbReference type="PIRSR" id="PIRSR602481-1"/>
    </source>
</evidence>
<feature type="binding site" evidence="7">
    <location>
        <position position="91"/>
    </location>
    <ligand>
        <name>Zn(2+)</name>
        <dbReference type="ChEBI" id="CHEBI:29105"/>
    </ligand>
</feature>
<dbReference type="GO" id="GO:0045892">
    <property type="term" value="P:negative regulation of DNA-templated transcription"/>
    <property type="evidence" value="ECO:0007669"/>
    <property type="project" value="TreeGrafter"/>
</dbReference>
<dbReference type="InterPro" id="IPR002481">
    <property type="entry name" value="FUR"/>
</dbReference>
<dbReference type="PANTHER" id="PTHR33202:SF8">
    <property type="entry name" value="PEROXIDE-RESPONSIVE REPRESSOR PERR"/>
    <property type="match status" value="1"/>
</dbReference>
<dbReference type="GO" id="GO:0008270">
    <property type="term" value="F:zinc ion binding"/>
    <property type="evidence" value="ECO:0007669"/>
    <property type="project" value="TreeGrafter"/>
</dbReference>
<feature type="binding site" evidence="7">
    <location>
        <position position="94"/>
    </location>
    <ligand>
        <name>Zn(2+)</name>
        <dbReference type="ChEBI" id="CHEBI:29105"/>
    </ligand>
</feature>
<keyword evidence="3 7" id="KW-0862">Zinc</keyword>
<dbReference type="AlphaFoldDB" id="A0A4U9RPL3"/>
<dbReference type="GO" id="GO:1900376">
    <property type="term" value="P:regulation of secondary metabolite biosynthetic process"/>
    <property type="evidence" value="ECO:0007669"/>
    <property type="project" value="TreeGrafter"/>
</dbReference>
<dbReference type="InterPro" id="IPR036390">
    <property type="entry name" value="WH_DNA-bd_sf"/>
</dbReference>
<organism evidence="8 9">
    <name type="scientific">Hathewaya histolytica</name>
    <name type="common">Clostridium histolyticum</name>
    <dbReference type="NCBI Taxonomy" id="1498"/>
    <lineage>
        <taxon>Bacteria</taxon>
        <taxon>Bacillati</taxon>
        <taxon>Bacillota</taxon>
        <taxon>Clostridia</taxon>
        <taxon>Eubacteriales</taxon>
        <taxon>Clostridiaceae</taxon>
        <taxon>Hathewaya</taxon>
    </lineage>
</organism>
<keyword evidence="7" id="KW-0479">Metal-binding</keyword>
<proteinExistence type="inferred from homology"/>
<evidence type="ECO:0000256" key="3">
    <source>
        <dbReference type="ARBA" id="ARBA00022833"/>
    </source>
</evidence>
<dbReference type="OrthoDB" id="8659436at2"/>
<evidence type="ECO:0000313" key="9">
    <source>
        <dbReference type="Proteomes" id="UP000308489"/>
    </source>
</evidence>
<dbReference type="Gene3D" id="1.10.10.10">
    <property type="entry name" value="Winged helix-like DNA-binding domain superfamily/Winged helix DNA-binding domain"/>
    <property type="match status" value="1"/>
</dbReference>
<name>A0A4U9RPL3_HATHI</name>
<dbReference type="GO" id="GO:0003700">
    <property type="term" value="F:DNA-binding transcription factor activity"/>
    <property type="evidence" value="ECO:0007669"/>
    <property type="project" value="InterPro"/>
</dbReference>
<dbReference type="Gene3D" id="3.30.1490.190">
    <property type="match status" value="1"/>
</dbReference>
<protein>
    <submittedName>
        <fullName evidence="8">Transcriptional regulator, Fur family</fullName>
    </submittedName>
</protein>
<keyword evidence="6" id="KW-0804">Transcription</keyword>
<evidence type="ECO:0000256" key="1">
    <source>
        <dbReference type="ARBA" id="ARBA00007957"/>
    </source>
</evidence>
<keyword evidence="2" id="KW-0678">Repressor</keyword>
<evidence type="ECO:0000256" key="6">
    <source>
        <dbReference type="ARBA" id="ARBA00023163"/>
    </source>
</evidence>
<accession>A0A4U9RPL3</accession>
<evidence type="ECO:0000256" key="4">
    <source>
        <dbReference type="ARBA" id="ARBA00023015"/>
    </source>
</evidence>
<dbReference type="EMBL" id="LR590481">
    <property type="protein sequence ID" value="VTQ93548.1"/>
    <property type="molecule type" value="Genomic_DNA"/>
</dbReference>
<evidence type="ECO:0000256" key="2">
    <source>
        <dbReference type="ARBA" id="ARBA00022491"/>
    </source>
</evidence>
<evidence type="ECO:0000313" key="8">
    <source>
        <dbReference type="EMBL" id="VTQ93548.1"/>
    </source>
</evidence>
<reference evidence="8 9" key="1">
    <citation type="submission" date="2019-05" db="EMBL/GenBank/DDBJ databases">
        <authorList>
            <consortium name="Pathogen Informatics"/>
        </authorList>
    </citation>
    <scope>NUCLEOTIDE SEQUENCE [LARGE SCALE GENOMIC DNA]</scope>
    <source>
        <strain evidence="8 9">NCTC503</strain>
    </source>
</reference>
<dbReference type="GO" id="GO:0000976">
    <property type="term" value="F:transcription cis-regulatory region binding"/>
    <property type="evidence" value="ECO:0007669"/>
    <property type="project" value="TreeGrafter"/>
</dbReference>
<sequence>MNEKEYLKKARIKITNGRLNILKIFTKNSSPINAEQIYLSLREDDVKIDLSTVYRTLELFEENNIITKIISEDHRMSYILREKGHKHIIECSLCHKEVEYDCPMPQIKEILKKETGFYVTCGDLNLEGVCDCCKEKNK</sequence>
<dbReference type="InterPro" id="IPR036388">
    <property type="entry name" value="WH-like_DNA-bd_sf"/>
</dbReference>
<comment type="cofactor">
    <cofactor evidence="7">
        <name>Zn(2+)</name>
        <dbReference type="ChEBI" id="CHEBI:29105"/>
    </cofactor>
    <text evidence="7">Binds 1 zinc ion per subunit.</text>
</comment>
<evidence type="ECO:0000256" key="5">
    <source>
        <dbReference type="ARBA" id="ARBA00023125"/>
    </source>
</evidence>
<comment type="similarity">
    <text evidence="1">Belongs to the Fur family.</text>
</comment>
<feature type="binding site" evidence="7">
    <location>
        <position position="133"/>
    </location>
    <ligand>
        <name>Zn(2+)</name>
        <dbReference type="ChEBI" id="CHEBI:29105"/>
    </ligand>
</feature>
<dbReference type="InterPro" id="IPR043135">
    <property type="entry name" value="Fur_C"/>
</dbReference>
<keyword evidence="5" id="KW-0238">DNA-binding</keyword>
<dbReference type="RefSeq" id="WP_138210699.1">
    <property type="nucleotide sequence ID" value="NZ_CBCRUQ010000013.1"/>
</dbReference>